<evidence type="ECO:0000313" key="1">
    <source>
        <dbReference type="EMBL" id="TDF98015.1"/>
    </source>
</evidence>
<dbReference type="Proteomes" id="UP000295636">
    <property type="component" value="Unassembled WGS sequence"/>
</dbReference>
<sequence>MSYQREGVLAVGSGPILISLTKAWYESGESKITVYVTNKQPTDAGEFKKLLEQALPGDPEASLDILVTTGDGKENWEAIVRSFSFILYVSQHGDLEELQKLQAACIAEKKPLLPAMGLRGLGIAGPLIHPDSDGRWESAWRRVHSSVFPNDRGTQALSEIAASVLSNLIVYEWNKVVSGKNEADCNNQCYILDPLTLEGSWHPFLPHPIVSGHEPVRTVTELELALETNQEPADTEAWFSYFSGLTSAVSGIFHKWEEDELNQLPLSQCLVQPADPLSEGPTQLLPVIVRGGLTHLEARWESGLAGLEAYIERMKPLLVSGLASYRPEDIRIGAGGSLAEAVGRGLIASLTEELSNRILHDELVVSRMEYTRIEDTHCRFYLNALSILEGEPLIAVGEPIFGLPAAWVRSGASWYGSVGLGLTHALRQSLQKALMKTEEALISSVNWNDHKPQKVSISACHPVWHASWLQSAVHSLKQHRKRLEIIDLRCESFLKEGPVGIFGVRLREEESP</sequence>
<gene>
    <name evidence="1" type="ORF">E1757_10885</name>
</gene>
<accession>A0A4R5KSM4</accession>
<dbReference type="Gene3D" id="3.40.50.720">
    <property type="entry name" value="NAD(P)-binding Rossmann-like Domain"/>
    <property type="match status" value="1"/>
</dbReference>
<evidence type="ECO:0008006" key="3">
    <source>
        <dbReference type="Google" id="ProtNLM"/>
    </source>
</evidence>
<reference evidence="1 2" key="1">
    <citation type="submission" date="2019-03" db="EMBL/GenBank/DDBJ databases">
        <title>This is whole genome sequence of Paenibacillus sp MS74 strain.</title>
        <authorList>
            <person name="Trinh H.N."/>
        </authorList>
    </citation>
    <scope>NUCLEOTIDE SEQUENCE [LARGE SCALE GENOMIC DNA]</scope>
    <source>
        <strain evidence="1 2">MS74</strain>
    </source>
</reference>
<organism evidence="1 2">
    <name type="scientific">Paenibacillus piri</name>
    <dbReference type="NCBI Taxonomy" id="2547395"/>
    <lineage>
        <taxon>Bacteria</taxon>
        <taxon>Bacillati</taxon>
        <taxon>Bacillota</taxon>
        <taxon>Bacilli</taxon>
        <taxon>Bacillales</taxon>
        <taxon>Paenibacillaceae</taxon>
        <taxon>Paenibacillus</taxon>
    </lineage>
</organism>
<comment type="caution">
    <text evidence="1">The sequence shown here is derived from an EMBL/GenBank/DDBJ whole genome shotgun (WGS) entry which is preliminary data.</text>
</comment>
<dbReference type="RefSeq" id="WP_133227698.1">
    <property type="nucleotide sequence ID" value="NZ_SMRT01000004.1"/>
</dbReference>
<dbReference type="AlphaFoldDB" id="A0A4R5KSM4"/>
<evidence type="ECO:0000313" key="2">
    <source>
        <dbReference type="Proteomes" id="UP000295636"/>
    </source>
</evidence>
<name>A0A4R5KSM4_9BACL</name>
<dbReference type="OrthoDB" id="2369163at2"/>
<dbReference type="EMBL" id="SMRT01000004">
    <property type="protein sequence ID" value="TDF98015.1"/>
    <property type="molecule type" value="Genomic_DNA"/>
</dbReference>
<protein>
    <recommendedName>
        <fullName evidence="3">Thiazole-containing bacteriocin maturation protein</fullName>
    </recommendedName>
</protein>
<keyword evidence="2" id="KW-1185">Reference proteome</keyword>
<proteinExistence type="predicted"/>